<dbReference type="Proteomes" id="UP000053577">
    <property type="component" value="Unassembled WGS sequence"/>
</dbReference>
<feature type="transmembrane region" description="Helical" evidence="7">
    <location>
        <begin position="258"/>
        <end position="275"/>
    </location>
</feature>
<comment type="caution">
    <text evidence="8">The sequence shown here is derived from an EMBL/GenBank/DDBJ whole genome shotgun (WGS) entry which is preliminary data.</text>
</comment>
<evidence type="ECO:0000256" key="4">
    <source>
        <dbReference type="ARBA" id="ARBA00022692"/>
    </source>
</evidence>
<sequence>MDFILSLLAGGFSALLEYLSAHVIACLVPAFFIAGAISVFLDPYIVTKYFGSKVNPFVSYSIASISGFILAVCSCTVLPLFAGIYKRGGGIGPAVTFLYSGPAISILAVSLSAGVLGYDIGIARAIFAIIFSILIGLIMAYLFRKDKLDTAQQITSLPADTAAKRPLYQTLIYFGSLIAILIFASAKNIPVFLLALLVLLFCLWRFFNMSQIKEWLSETWRFVKLIFPWLVGGIFIAGVLKTLIPADFITSYVGSNNPVSNLIASLSGALLYFATLTEVPIVKAFVDLGMAKGPALALLLAGPAVSLPGFLVIRKILGNRKALTYIGLVILSSSLAGFIFGIF</sequence>
<dbReference type="InterPro" id="IPR005524">
    <property type="entry name" value="DUF318"/>
</dbReference>
<keyword evidence="3" id="KW-1003">Cell membrane</keyword>
<keyword evidence="6 7" id="KW-0472">Membrane</keyword>
<proteinExistence type="inferred from homology"/>
<evidence type="ECO:0000313" key="9">
    <source>
        <dbReference type="Proteomes" id="UP000053577"/>
    </source>
</evidence>
<dbReference type="EMBL" id="JGYD01000029">
    <property type="protein sequence ID" value="KSV16061.1"/>
    <property type="molecule type" value="Genomic_DNA"/>
</dbReference>
<feature type="transmembrane region" description="Helical" evidence="7">
    <location>
        <begin position="191"/>
        <end position="207"/>
    </location>
</feature>
<keyword evidence="4 7" id="KW-0812">Transmembrane</keyword>
<dbReference type="eggNOG" id="COG0701">
    <property type="taxonomic scope" value="Bacteria"/>
</dbReference>
<dbReference type="OrthoDB" id="9777774at2"/>
<evidence type="ECO:0000256" key="2">
    <source>
        <dbReference type="ARBA" id="ARBA00006386"/>
    </source>
</evidence>
<evidence type="ECO:0000313" key="8">
    <source>
        <dbReference type="EMBL" id="KSV16061.1"/>
    </source>
</evidence>
<accession>A0A0V8LX16</accession>
<dbReference type="Pfam" id="PF03773">
    <property type="entry name" value="ArsP_1"/>
    <property type="match status" value="1"/>
</dbReference>
<feature type="transmembrane region" description="Helical" evidence="7">
    <location>
        <begin position="97"/>
        <end position="118"/>
    </location>
</feature>
<evidence type="ECO:0000256" key="7">
    <source>
        <dbReference type="SAM" id="Phobius"/>
    </source>
</evidence>
<dbReference type="PATRIC" id="fig|61435.5.peg.1616"/>
<feature type="transmembrane region" description="Helical" evidence="7">
    <location>
        <begin position="167"/>
        <end position="184"/>
    </location>
</feature>
<feature type="transmembrane region" description="Helical" evidence="7">
    <location>
        <begin position="62"/>
        <end position="85"/>
    </location>
</feature>
<dbReference type="PANTHER" id="PTHR43299:SF1">
    <property type="entry name" value="UPF0718 PROTEIN YRAQ"/>
    <property type="match status" value="1"/>
</dbReference>
<gene>
    <name evidence="8" type="ORF">DA01_08205</name>
</gene>
<protein>
    <submittedName>
        <fullName evidence="8">Permease</fullName>
    </submittedName>
</protein>
<comment type="similarity">
    <text evidence="2">Belongs to the UPF0718 family.</text>
</comment>
<name>A0A0V8LX16_9CHLR</name>
<evidence type="ECO:0000256" key="5">
    <source>
        <dbReference type="ARBA" id="ARBA00022989"/>
    </source>
</evidence>
<dbReference type="GO" id="GO:0005886">
    <property type="term" value="C:plasma membrane"/>
    <property type="evidence" value="ECO:0007669"/>
    <property type="project" value="UniProtKB-SubCell"/>
</dbReference>
<dbReference type="RefSeq" id="WP_058292959.1">
    <property type="nucleotide sequence ID" value="NZ_JGYD01000029.1"/>
</dbReference>
<organism evidence="8 9">
    <name type="scientific">Dehalococcoides mccartyi</name>
    <dbReference type="NCBI Taxonomy" id="61435"/>
    <lineage>
        <taxon>Bacteria</taxon>
        <taxon>Bacillati</taxon>
        <taxon>Chloroflexota</taxon>
        <taxon>Dehalococcoidia</taxon>
        <taxon>Dehalococcoidales</taxon>
        <taxon>Dehalococcoidaceae</taxon>
        <taxon>Dehalococcoides</taxon>
    </lineage>
</organism>
<keyword evidence="5 7" id="KW-1133">Transmembrane helix</keyword>
<feature type="transmembrane region" description="Helical" evidence="7">
    <location>
        <begin position="125"/>
        <end position="143"/>
    </location>
</feature>
<dbReference type="AlphaFoldDB" id="A0A0V8LX16"/>
<comment type="subcellular location">
    <subcellularLocation>
        <location evidence="1">Cell membrane</location>
        <topology evidence="1">Multi-pass membrane protein</topology>
    </subcellularLocation>
</comment>
<reference evidence="8 9" key="1">
    <citation type="journal article" date="2015" name="Sci. Rep.">
        <title>A comparative genomics and reductive dehalogenase gene transcription study of two chloroethene-respiring bacteria, Dehalococcoides mccartyi strains MB and 11a.</title>
        <authorList>
            <person name="Low A."/>
            <person name="Shen Z."/>
            <person name="Cheng D."/>
            <person name="Rogers M.J."/>
            <person name="Lee P.K."/>
            <person name="He J."/>
        </authorList>
    </citation>
    <scope>NUCLEOTIDE SEQUENCE [LARGE SCALE GENOMIC DNA]</scope>
    <source>
        <strain evidence="8 9">MB</strain>
    </source>
</reference>
<feature type="transmembrane region" description="Helical" evidence="7">
    <location>
        <begin position="227"/>
        <end position="246"/>
    </location>
</feature>
<evidence type="ECO:0000256" key="1">
    <source>
        <dbReference type="ARBA" id="ARBA00004651"/>
    </source>
</evidence>
<evidence type="ECO:0000256" key="6">
    <source>
        <dbReference type="ARBA" id="ARBA00023136"/>
    </source>
</evidence>
<evidence type="ECO:0000256" key="3">
    <source>
        <dbReference type="ARBA" id="ARBA00022475"/>
    </source>
</evidence>
<dbReference type="PANTHER" id="PTHR43299">
    <property type="entry name" value="UPF0718 PROTEIN YRAQ"/>
    <property type="match status" value="1"/>
</dbReference>
<feature type="transmembrane region" description="Helical" evidence="7">
    <location>
        <begin position="322"/>
        <end position="342"/>
    </location>
</feature>
<feature type="transmembrane region" description="Helical" evidence="7">
    <location>
        <begin position="295"/>
        <end position="313"/>
    </location>
</feature>